<sequence>MRVYLPSTFDLLRRLAEEGSHPVVGGYGFTATPALVEAFEGLELEEIEYFAFLDAAEGSLRMLNAGVELFPARRVVVSVDVDDSACHVDEEAGDSVVRVDWESVPLKHIASIHVDIEETEQFTKPAVEAIVAADLGDEDAANVVAEAQDYFMAYREPTRLDFVFGEG</sequence>
<dbReference type="RefSeq" id="WP_075725047.1">
    <property type="nucleotide sequence ID" value="NZ_CP009245.1"/>
</dbReference>
<dbReference type="OrthoDB" id="3214389at2"/>
<dbReference type="Proteomes" id="UP000185478">
    <property type="component" value="Chromosome"/>
</dbReference>
<dbReference type="AlphaFoldDB" id="A0A1L7CEC7"/>
<gene>
    <name evidence="1" type="ORF">CAQU_02935</name>
</gene>
<dbReference type="InterPro" id="IPR054206">
    <property type="entry name" value="DUF6912"/>
</dbReference>
<organism evidence="1 2">
    <name type="scientific">Corynebacterium aquilae DSM 44791</name>
    <dbReference type="NCBI Taxonomy" id="1431546"/>
    <lineage>
        <taxon>Bacteria</taxon>
        <taxon>Bacillati</taxon>
        <taxon>Actinomycetota</taxon>
        <taxon>Actinomycetes</taxon>
        <taxon>Mycobacteriales</taxon>
        <taxon>Corynebacteriaceae</taxon>
        <taxon>Corynebacterium</taxon>
    </lineage>
</organism>
<accession>A0A1L7CEC7</accession>
<protein>
    <submittedName>
        <fullName evidence="1">Uncharacterized protein</fullName>
    </submittedName>
</protein>
<reference evidence="1 2" key="1">
    <citation type="submission" date="2014-08" db="EMBL/GenBank/DDBJ databases">
        <title>Complete genome sequence of Corynebacterium aquilae S-613T(T) (=DSM 44791(T)), isolated from the choana of a healthy golden eagle.</title>
        <authorList>
            <person name="Ruckert C."/>
            <person name="Albersmeier A."/>
            <person name="Winkler A."/>
            <person name="Kalinowski J."/>
        </authorList>
    </citation>
    <scope>NUCLEOTIDE SEQUENCE [LARGE SCALE GENOMIC DNA]</scope>
    <source>
        <strain evidence="1 2">S-613</strain>
    </source>
</reference>
<name>A0A1L7CEC7_9CORY</name>
<keyword evidence="2" id="KW-1185">Reference proteome</keyword>
<dbReference type="EMBL" id="CP009245">
    <property type="protein sequence ID" value="APT84199.1"/>
    <property type="molecule type" value="Genomic_DNA"/>
</dbReference>
<dbReference type="Pfam" id="PF21853">
    <property type="entry name" value="DUF6912"/>
    <property type="match status" value="1"/>
</dbReference>
<dbReference type="STRING" id="1431546.CAQU_02935"/>
<evidence type="ECO:0000313" key="1">
    <source>
        <dbReference type="EMBL" id="APT84199.1"/>
    </source>
</evidence>
<dbReference type="KEGG" id="caqu:CAQU_02935"/>
<evidence type="ECO:0000313" key="2">
    <source>
        <dbReference type="Proteomes" id="UP000185478"/>
    </source>
</evidence>
<proteinExistence type="predicted"/>